<dbReference type="SUPFAM" id="SSF140931">
    <property type="entry name" value="Fic-like"/>
    <property type="match status" value="1"/>
</dbReference>
<reference evidence="5" key="1">
    <citation type="submission" date="2012-04" db="EMBL/GenBank/DDBJ databases">
        <authorList>
            <person name="Borisov I.G."/>
            <person name="Ivanikova N.V."/>
            <person name="Pinevich A.V."/>
        </authorList>
    </citation>
    <scope>NUCLEOTIDE SEQUENCE</scope>
    <source>
        <strain evidence="5">CALU 1027</strain>
    </source>
</reference>
<dbReference type="PANTHER" id="PTHR13504">
    <property type="entry name" value="FIDO DOMAIN-CONTAINING PROTEIN DDB_G0283145"/>
    <property type="match status" value="1"/>
</dbReference>
<organism evidence="5 6">
    <name type="scientific">Prochlorothrix hollandica PCC 9006 = CALU 1027</name>
    <dbReference type="NCBI Taxonomy" id="317619"/>
    <lineage>
        <taxon>Bacteria</taxon>
        <taxon>Bacillati</taxon>
        <taxon>Cyanobacteriota</taxon>
        <taxon>Cyanophyceae</taxon>
        <taxon>Prochlorotrichales</taxon>
        <taxon>Prochlorotrichaceae</taxon>
        <taxon>Prochlorothrix</taxon>
    </lineage>
</organism>
<dbReference type="PANTHER" id="PTHR13504:SF38">
    <property type="entry name" value="FIDO DOMAIN-CONTAINING PROTEIN"/>
    <property type="match status" value="1"/>
</dbReference>
<evidence type="ECO:0000256" key="2">
    <source>
        <dbReference type="PIRSR" id="PIRSR640198-1"/>
    </source>
</evidence>
<feature type="binding site" evidence="1">
    <location>
        <position position="218"/>
    </location>
    <ligand>
        <name>ATP</name>
        <dbReference type="ChEBI" id="CHEBI:30616"/>
    </ligand>
</feature>
<dbReference type="RefSeq" id="WP_044076599.1">
    <property type="nucleotide sequence ID" value="NZ_KB235936.1"/>
</dbReference>
<dbReference type="STRING" id="317619.GCA_000332315_01578"/>
<dbReference type="InterPro" id="IPR025758">
    <property type="entry name" value="Fic/DOC_N"/>
</dbReference>
<feature type="binding site" evidence="1">
    <location>
        <begin position="223"/>
        <end position="229"/>
    </location>
    <ligand>
        <name>ATP</name>
        <dbReference type="ChEBI" id="CHEBI:30616"/>
    </ligand>
</feature>
<keyword evidence="5" id="KW-0131">Cell cycle</keyword>
<feature type="binding site" evidence="3">
    <location>
        <begin position="260"/>
        <end position="261"/>
    </location>
    <ligand>
        <name>ATP</name>
        <dbReference type="ChEBI" id="CHEBI:30616"/>
    </ligand>
</feature>
<keyword evidence="1" id="KW-0547">Nucleotide-binding</keyword>
<feature type="domain" description="Fido" evidence="4">
    <location>
        <begin position="134"/>
        <end position="282"/>
    </location>
</feature>
<dbReference type="Pfam" id="PF13784">
    <property type="entry name" value="Fic_N"/>
    <property type="match status" value="1"/>
</dbReference>
<dbReference type="PROSITE" id="PS51459">
    <property type="entry name" value="FIDO"/>
    <property type="match status" value="1"/>
</dbReference>
<keyword evidence="6" id="KW-1185">Reference proteome</keyword>
<feature type="active site" evidence="2">
    <location>
        <position position="218"/>
    </location>
</feature>
<keyword evidence="5" id="KW-0132">Cell division</keyword>
<protein>
    <submittedName>
        <fullName evidence="5">Cell division protein Fic</fullName>
    </submittedName>
</protein>
<dbReference type="Pfam" id="PF02661">
    <property type="entry name" value="Fic"/>
    <property type="match status" value="1"/>
</dbReference>
<dbReference type="InterPro" id="IPR036597">
    <property type="entry name" value="Fido-like_dom_sf"/>
</dbReference>
<dbReference type="AlphaFoldDB" id="A0A0M2PUK7"/>
<dbReference type="InterPro" id="IPR026287">
    <property type="entry name" value="SoFic-like"/>
</dbReference>
<dbReference type="OrthoDB" id="9813719at2"/>
<feature type="binding site" evidence="3">
    <location>
        <begin position="222"/>
        <end position="229"/>
    </location>
    <ligand>
        <name>ATP</name>
        <dbReference type="ChEBI" id="CHEBI:30616"/>
    </ligand>
</feature>
<gene>
    <name evidence="5" type="ORF">PROH_17400</name>
</gene>
<dbReference type="EMBL" id="AJTX02000007">
    <property type="protein sequence ID" value="KKI98787.1"/>
    <property type="molecule type" value="Genomic_DNA"/>
</dbReference>
<evidence type="ECO:0000256" key="3">
    <source>
        <dbReference type="PIRSR" id="PIRSR640198-2"/>
    </source>
</evidence>
<evidence type="ECO:0000313" key="5">
    <source>
        <dbReference type="EMBL" id="KKI98787.1"/>
    </source>
</evidence>
<keyword evidence="1" id="KW-0067">ATP-binding</keyword>
<comment type="caution">
    <text evidence="5">The sequence shown here is derived from an EMBL/GenBank/DDBJ whole genome shotgun (WGS) entry which is preliminary data.</text>
</comment>
<evidence type="ECO:0000313" key="6">
    <source>
        <dbReference type="Proteomes" id="UP000034681"/>
    </source>
</evidence>
<dbReference type="Proteomes" id="UP000034681">
    <property type="component" value="Unassembled WGS sequence"/>
</dbReference>
<dbReference type="Gene3D" id="1.10.3290.10">
    <property type="entry name" value="Fido-like domain"/>
    <property type="match status" value="1"/>
</dbReference>
<dbReference type="InterPro" id="IPR040198">
    <property type="entry name" value="Fido_containing"/>
</dbReference>
<feature type="binding site" evidence="1">
    <location>
        <position position="260"/>
    </location>
    <ligand>
        <name>ATP</name>
        <dbReference type="ChEBI" id="CHEBI:30616"/>
    </ligand>
</feature>
<proteinExistence type="predicted"/>
<evidence type="ECO:0000256" key="1">
    <source>
        <dbReference type="PIRSR" id="PIRSR038925-1"/>
    </source>
</evidence>
<name>A0A0M2PUK7_PROHO</name>
<dbReference type="GO" id="GO:0005524">
    <property type="term" value="F:ATP binding"/>
    <property type="evidence" value="ECO:0007669"/>
    <property type="project" value="UniProtKB-KW"/>
</dbReference>
<accession>A0A0M2PUK7</accession>
<dbReference type="GO" id="GO:0051301">
    <property type="term" value="P:cell division"/>
    <property type="evidence" value="ECO:0007669"/>
    <property type="project" value="UniProtKB-KW"/>
</dbReference>
<dbReference type="PIRSF" id="PIRSF038925">
    <property type="entry name" value="AMP-prot_trans"/>
    <property type="match status" value="1"/>
</dbReference>
<sequence length="405" mass="45626">MPSFTKKAERAGQWVRQSSGKTSYDAFIPAPLPPVPAITVDLALQRRIESAGLALGRLDGIGRLLSGPEELLYSYIRKEAVLSSQIEGTQSSIADLLLHENQSMPGVVLEDVQEVSNYIGALSYGIDRLSTLPLSLRLIRESHERLVRGTRGDQKAPGEFRRSQNWIGGSKPSDAMFVPPPPHELPDILSAFENFLHSTEYPVLLKVGLVHAQFETIHPFLDGNGRVGRMLIALMLVSEGVLERPWLYVSLHFKKHRDKYYSLLQDVRTQGNWEEWLVFFLEGITVTANQATDKIRALMALFERDRKVVEQSRKGSIYQSVAVQSNLTVYDYLKKRIAIRIPETAEVCGTTKPTVKRAIDDLQMLGIVTEVTGKPRNKVYIYTEYLDILNQDDDTSELSNERSNE</sequence>
<evidence type="ECO:0000259" key="4">
    <source>
        <dbReference type="PROSITE" id="PS51459"/>
    </source>
</evidence>
<feature type="binding site" evidence="1">
    <location>
        <position position="87"/>
    </location>
    <ligand>
        <name>ATP</name>
        <dbReference type="ChEBI" id="CHEBI:30616"/>
    </ligand>
</feature>
<dbReference type="InterPro" id="IPR003812">
    <property type="entry name" value="Fido"/>
</dbReference>